<dbReference type="GeneID" id="17351959"/>
<evidence type="ECO:0000313" key="4">
    <source>
        <dbReference type="Proteomes" id="UP000008141"/>
    </source>
</evidence>
<evidence type="ECO:0000256" key="1">
    <source>
        <dbReference type="ARBA" id="ARBA00006484"/>
    </source>
</evidence>
<dbReference type="PANTHER" id="PTHR43669">
    <property type="entry name" value="5-KETO-D-GLUCONATE 5-REDUCTASE"/>
    <property type="match status" value="1"/>
</dbReference>
<dbReference type="GO" id="GO:0016491">
    <property type="term" value="F:oxidoreductase activity"/>
    <property type="evidence" value="ECO:0007669"/>
    <property type="project" value="UniProtKB-KW"/>
</dbReference>
<dbReference type="Gene3D" id="3.40.50.720">
    <property type="entry name" value="NAD(P)-binding Rossmann-like Domain"/>
    <property type="match status" value="1"/>
</dbReference>
<evidence type="ECO:0000256" key="2">
    <source>
        <dbReference type="ARBA" id="ARBA00023002"/>
    </source>
</evidence>
<protein>
    <submittedName>
        <fullName evidence="3">Uncharacterized protein</fullName>
    </submittedName>
</protein>
<evidence type="ECO:0000313" key="3">
    <source>
        <dbReference type="EMBL" id="EFN52484.1"/>
    </source>
</evidence>
<sequence length="245" mass="26382">MDQFSVAARYTSSDSGSHHKGLHARLCVVGGKPVAAYASLTVGSGIVQELLKEGAVVVAPLKTQEDVERLLSDCEGLKTERLFPSVIDIATEEGCAKFVEDLVAEHGAPDHAVSIFGHFWQAGLLSEQPLAEFNKVVAETAAAHFVFVKHMAPVLKQSASSSILFVSNGAGKMVISNETSLYTVASAAIYGVILAVQAEYEEQPFRVTEMRLYAMFKRASDRQQQLQGFLWPQGVQQPQGGQDGG</sequence>
<dbReference type="STRING" id="554065.E1ZP62"/>
<dbReference type="AlphaFoldDB" id="E1ZP62"/>
<dbReference type="InParanoid" id="E1ZP62"/>
<dbReference type="Proteomes" id="UP000008141">
    <property type="component" value="Unassembled WGS sequence"/>
</dbReference>
<dbReference type="OrthoDB" id="2735536at2759"/>
<dbReference type="InterPro" id="IPR036291">
    <property type="entry name" value="NAD(P)-bd_dom_sf"/>
</dbReference>
<dbReference type="KEGG" id="cvr:CHLNCDRAFT_58857"/>
<reference evidence="3 4" key="1">
    <citation type="journal article" date="2010" name="Plant Cell">
        <title>The Chlorella variabilis NC64A genome reveals adaptation to photosymbiosis, coevolution with viruses, and cryptic sex.</title>
        <authorList>
            <person name="Blanc G."/>
            <person name="Duncan G."/>
            <person name="Agarkova I."/>
            <person name="Borodovsky M."/>
            <person name="Gurnon J."/>
            <person name="Kuo A."/>
            <person name="Lindquist E."/>
            <person name="Lucas S."/>
            <person name="Pangilinan J."/>
            <person name="Polle J."/>
            <person name="Salamov A."/>
            <person name="Terry A."/>
            <person name="Yamada T."/>
            <person name="Dunigan D.D."/>
            <person name="Grigoriev I.V."/>
            <person name="Claverie J.M."/>
            <person name="Van Etten J.L."/>
        </authorList>
    </citation>
    <scope>NUCLEOTIDE SEQUENCE [LARGE SCALE GENOMIC DNA]</scope>
    <source>
        <strain evidence="3 4">NC64A</strain>
    </source>
</reference>
<comment type="similarity">
    <text evidence="1">Belongs to the short-chain dehydrogenases/reductases (SDR) family.</text>
</comment>
<proteinExistence type="inferred from homology"/>
<gene>
    <name evidence="3" type="ORF">CHLNCDRAFT_58857</name>
</gene>
<dbReference type="SUPFAM" id="SSF51735">
    <property type="entry name" value="NAD(P)-binding Rossmann-fold domains"/>
    <property type="match status" value="1"/>
</dbReference>
<dbReference type="InterPro" id="IPR002347">
    <property type="entry name" value="SDR_fam"/>
</dbReference>
<dbReference type="Pfam" id="PF00106">
    <property type="entry name" value="adh_short"/>
    <property type="match status" value="1"/>
</dbReference>
<dbReference type="RefSeq" id="XP_005844586.1">
    <property type="nucleotide sequence ID" value="XM_005844524.1"/>
</dbReference>
<keyword evidence="2" id="KW-0560">Oxidoreductase</keyword>
<keyword evidence="4" id="KW-1185">Reference proteome</keyword>
<organism evidence="4">
    <name type="scientific">Chlorella variabilis</name>
    <name type="common">Green alga</name>
    <dbReference type="NCBI Taxonomy" id="554065"/>
    <lineage>
        <taxon>Eukaryota</taxon>
        <taxon>Viridiplantae</taxon>
        <taxon>Chlorophyta</taxon>
        <taxon>core chlorophytes</taxon>
        <taxon>Trebouxiophyceae</taxon>
        <taxon>Chlorellales</taxon>
        <taxon>Chlorellaceae</taxon>
        <taxon>Chlorella clade</taxon>
        <taxon>Chlorella</taxon>
    </lineage>
</organism>
<accession>E1ZP62</accession>
<dbReference type="PANTHER" id="PTHR43669:SF3">
    <property type="entry name" value="ALCOHOL DEHYDROGENASE, PUTATIVE (AFU_ORTHOLOGUE AFUA_3G03445)-RELATED"/>
    <property type="match status" value="1"/>
</dbReference>
<dbReference type="EMBL" id="GL433856">
    <property type="protein sequence ID" value="EFN52484.1"/>
    <property type="molecule type" value="Genomic_DNA"/>
</dbReference>
<dbReference type="eggNOG" id="ENOG502QUIR">
    <property type="taxonomic scope" value="Eukaryota"/>
</dbReference>
<name>E1ZP62_CHLVA</name>